<gene>
    <name evidence="6" type="ORF">HMPREF9450_02187</name>
</gene>
<evidence type="ECO:0000256" key="3">
    <source>
        <dbReference type="ARBA" id="ARBA00022741"/>
    </source>
</evidence>
<organism evidence="6 7">
    <name type="scientific">Alistipes indistinctus YIT 12060</name>
    <dbReference type="NCBI Taxonomy" id="742725"/>
    <lineage>
        <taxon>Bacteria</taxon>
        <taxon>Pseudomonadati</taxon>
        <taxon>Bacteroidota</taxon>
        <taxon>Bacteroidia</taxon>
        <taxon>Bacteroidales</taxon>
        <taxon>Rikenellaceae</taxon>
        <taxon>Alistipes</taxon>
    </lineage>
</organism>
<evidence type="ECO:0000256" key="2">
    <source>
        <dbReference type="ARBA" id="ARBA00022448"/>
    </source>
</evidence>
<dbReference type="RefSeq" id="WP_009134993.1">
    <property type="nucleotide sequence ID" value="NZ_CP102250.1"/>
</dbReference>
<evidence type="ECO:0000313" key="6">
    <source>
        <dbReference type="EMBL" id="EHB92138.1"/>
    </source>
</evidence>
<keyword evidence="3" id="KW-0547">Nucleotide-binding</keyword>
<dbReference type="PATRIC" id="fig|742725.3.peg.2253"/>
<dbReference type="HOGENOM" id="CLU_000604_1_11_10"/>
<dbReference type="EMBL" id="ADLD01000013">
    <property type="protein sequence ID" value="EHB92138.1"/>
    <property type="molecule type" value="Genomic_DNA"/>
</dbReference>
<reference evidence="6 7" key="1">
    <citation type="submission" date="2011-08" db="EMBL/GenBank/DDBJ databases">
        <title>The Genome Sequence of Alistipes indistinctus YIT 12060.</title>
        <authorList>
            <consortium name="The Broad Institute Genome Sequencing Platform"/>
            <person name="Earl A."/>
            <person name="Ward D."/>
            <person name="Feldgarden M."/>
            <person name="Gevers D."/>
            <person name="Morotomi M."/>
            <person name="Young S.K."/>
            <person name="Zeng Q."/>
            <person name="Gargeya S."/>
            <person name="Fitzgerald M."/>
            <person name="Haas B."/>
            <person name="Abouelleil A."/>
            <person name="Alvarado L."/>
            <person name="Arachchi H.M."/>
            <person name="Berlin A."/>
            <person name="Brown A."/>
            <person name="Chapman S.B."/>
            <person name="Chen Z."/>
            <person name="Dunbar C."/>
            <person name="Freedman E."/>
            <person name="Gearin G."/>
            <person name="Gellesch M."/>
            <person name="Goldberg J."/>
            <person name="Griggs A."/>
            <person name="Gujja S."/>
            <person name="Heiman D."/>
            <person name="Howarth C."/>
            <person name="Larson L."/>
            <person name="Lui A."/>
            <person name="MacDonald P.J.P."/>
            <person name="Montmayeur A."/>
            <person name="Murphy C."/>
            <person name="Neiman D."/>
            <person name="Pearson M."/>
            <person name="Priest M."/>
            <person name="Roberts A."/>
            <person name="Saif S."/>
            <person name="Shea T."/>
            <person name="Shenoy N."/>
            <person name="Sisk P."/>
            <person name="Stolte C."/>
            <person name="Sykes S."/>
            <person name="Wortman J."/>
            <person name="Nusbaum C."/>
            <person name="Birren B."/>
        </authorList>
    </citation>
    <scope>NUCLEOTIDE SEQUENCE [LARGE SCALE GENOMIC DNA]</scope>
    <source>
        <strain evidence="6 7">YIT 12060</strain>
    </source>
</reference>
<dbReference type="InterPro" id="IPR003593">
    <property type="entry name" value="AAA+_ATPase"/>
</dbReference>
<keyword evidence="2" id="KW-0813">Transport</keyword>
<dbReference type="CDD" id="cd03235">
    <property type="entry name" value="ABC_Metallic_Cations"/>
    <property type="match status" value="1"/>
</dbReference>
<dbReference type="STRING" id="742725.HMPREF9450_02187"/>
<dbReference type="InterPro" id="IPR027417">
    <property type="entry name" value="P-loop_NTPase"/>
</dbReference>
<dbReference type="OrthoDB" id="9806726at2"/>
<dbReference type="GO" id="GO:0005524">
    <property type="term" value="F:ATP binding"/>
    <property type="evidence" value="ECO:0007669"/>
    <property type="project" value="UniProtKB-KW"/>
</dbReference>
<dbReference type="Gene3D" id="3.40.50.300">
    <property type="entry name" value="P-loop containing nucleotide triphosphate hydrolases"/>
    <property type="match status" value="1"/>
</dbReference>
<dbReference type="SMART" id="SM00382">
    <property type="entry name" value="AAA"/>
    <property type="match status" value="1"/>
</dbReference>
<dbReference type="AlphaFoldDB" id="G5H9A1"/>
<dbReference type="GeneID" id="92814791"/>
<evidence type="ECO:0000313" key="7">
    <source>
        <dbReference type="Proteomes" id="UP000006008"/>
    </source>
</evidence>
<keyword evidence="4" id="KW-0067">ATP-binding</keyword>
<dbReference type="InterPro" id="IPR050153">
    <property type="entry name" value="Metal_Ion_Import_ABC"/>
</dbReference>
<evidence type="ECO:0000256" key="1">
    <source>
        <dbReference type="ARBA" id="ARBA00005417"/>
    </source>
</evidence>
<proteinExistence type="inferred from homology"/>
<name>G5H9A1_9BACT</name>
<feature type="domain" description="ABC transporter" evidence="5">
    <location>
        <begin position="4"/>
        <end position="235"/>
    </location>
</feature>
<keyword evidence="7" id="KW-1185">Reference proteome</keyword>
<dbReference type="SUPFAM" id="SSF52540">
    <property type="entry name" value="P-loop containing nucleoside triphosphate hydrolases"/>
    <property type="match status" value="1"/>
</dbReference>
<dbReference type="eggNOG" id="COG1121">
    <property type="taxonomic scope" value="Bacteria"/>
</dbReference>
<evidence type="ECO:0000256" key="4">
    <source>
        <dbReference type="ARBA" id="ARBA00022840"/>
    </source>
</evidence>
<dbReference type="Proteomes" id="UP000006008">
    <property type="component" value="Unassembled WGS sequence"/>
</dbReference>
<dbReference type="InterPro" id="IPR003439">
    <property type="entry name" value="ABC_transporter-like_ATP-bd"/>
</dbReference>
<comment type="similarity">
    <text evidence="1">Belongs to the ABC transporter superfamily.</text>
</comment>
<sequence>MSLISLKDVSVGYDDRQKVLDHVNLDILPNDFIGVIGPNGGGKTTLVKTILKALPYSGEVQYSPVIGSDGYRAIGYLPQVSDIDKSFPISVCEVVLSGLQARKRLFGRYSAADKAKALQLLDLCGIESIARRPIGELSGGQLQRTLLCRALISDPKVLILDEPANFVDNKFEKELYAILRQLNDRMAIIMVSHDLGTITSHVKSIVCVNRHVHRHNSNVITPEQLHNYDCPIQIVSHGTVPHTVLEEHAD</sequence>
<dbReference type="Pfam" id="PF00005">
    <property type="entry name" value="ABC_tran"/>
    <property type="match status" value="1"/>
</dbReference>
<dbReference type="GO" id="GO:0016887">
    <property type="term" value="F:ATP hydrolysis activity"/>
    <property type="evidence" value="ECO:0007669"/>
    <property type="project" value="InterPro"/>
</dbReference>
<comment type="caution">
    <text evidence="6">The sequence shown here is derived from an EMBL/GenBank/DDBJ whole genome shotgun (WGS) entry which is preliminary data.</text>
</comment>
<dbReference type="PANTHER" id="PTHR42734">
    <property type="entry name" value="METAL TRANSPORT SYSTEM ATP-BINDING PROTEIN TM_0124-RELATED"/>
    <property type="match status" value="1"/>
</dbReference>
<evidence type="ECO:0000259" key="5">
    <source>
        <dbReference type="PROSITE" id="PS50893"/>
    </source>
</evidence>
<protein>
    <recommendedName>
        <fullName evidence="5">ABC transporter domain-containing protein</fullName>
    </recommendedName>
</protein>
<accession>G5H9A1</accession>
<dbReference type="PANTHER" id="PTHR42734:SF17">
    <property type="entry name" value="METAL TRANSPORT SYSTEM ATP-BINDING PROTEIN TM_0124-RELATED"/>
    <property type="match status" value="1"/>
</dbReference>
<dbReference type="PROSITE" id="PS50893">
    <property type="entry name" value="ABC_TRANSPORTER_2"/>
    <property type="match status" value="1"/>
</dbReference>